<feature type="transmembrane region" description="Helical" evidence="8">
    <location>
        <begin position="185"/>
        <end position="205"/>
    </location>
</feature>
<accession>A0AAE0ZEM9</accession>
<dbReference type="AlphaFoldDB" id="A0AAE0ZEM9"/>
<dbReference type="InterPro" id="IPR023271">
    <property type="entry name" value="Aquaporin-like"/>
</dbReference>
<evidence type="ECO:0000256" key="4">
    <source>
        <dbReference type="ARBA" id="ARBA00022692"/>
    </source>
</evidence>
<evidence type="ECO:0000256" key="3">
    <source>
        <dbReference type="ARBA" id="ARBA00022448"/>
    </source>
</evidence>
<comment type="caution">
    <text evidence="9">The sequence shown here is derived from an EMBL/GenBank/DDBJ whole genome shotgun (WGS) entry which is preliminary data.</text>
</comment>
<dbReference type="PANTHER" id="PTHR43829:SF9">
    <property type="entry name" value="AQUAPORIN-9"/>
    <property type="match status" value="1"/>
</dbReference>
<evidence type="ECO:0000256" key="2">
    <source>
        <dbReference type="ARBA" id="ARBA00006175"/>
    </source>
</evidence>
<reference evidence="9" key="1">
    <citation type="journal article" date="2023" name="G3 (Bethesda)">
        <title>A reference genome for the long-term kleptoplast-retaining sea slug Elysia crispata morphotype clarki.</title>
        <authorList>
            <person name="Eastman K.E."/>
            <person name="Pendleton A.L."/>
            <person name="Shaikh M.A."/>
            <person name="Suttiyut T."/>
            <person name="Ogas R."/>
            <person name="Tomko P."/>
            <person name="Gavelis G."/>
            <person name="Widhalm J.R."/>
            <person name="Wisecaver J.H."/>
        </authorList>
    </citation>
    <scope>NUCLEOTIDE SEQUENCE</scope>
    <source>
        <strain evidence="9">ECLA1</strain>
    </source>
</reference>
<feature type="transmembrane region" description="Helical" evidence="8">
    <location>
        <begin position="102"/>
        <end position="120"/>
    </location>
</feature>
<comment type="similarity">
    <text evidence="2 7">Belongs to the MIP/aquaporin (TC 1.A.8) family.</text>
</comment>
<sequence length="313" mass="33938">MSKKQTLVCVVKHLKLKNRGLRESMAEAMGTFILVVFITGSSMQLVLSRQTTPLQAYIGGSIGVMLAFYMCGGVSGGCFNPAVSLAVCLTGRRPWTMFPWHVVGQMLGAFVAATVVYSVYTDALDRYDGGNRVLLGVNGTAGIFTSFPQEYLSTSQAFGDSALATGLLIVCALSVVDKRNMNAPAWFYPICIGLTVLAIVCGFGLNAGATINPAKDLAPRLFILIAGWGKEAFSFRGYNWFWIPVVAPLVGTVLATFIYWLFIEHHWPEEESVGVTSDTKELRFAEKCEPSAIELTSVTPEVGIINSSFVTEK</sequence>
<evidence type="ECO:0000313" key="10">
    <source>
        <dbReference type="Proteomes" id="UP001283361"/>
    </source>
</evidence>
<protein>
    <submittedName>
        <fullName evidence="9">Uncharacterized protein</fullName>
    </submittedName>
</protein>
<keyword evidence="5 8" id="KW-1133">Transmembrane helix</keyword>
<dbReference type="PRINTS" id="PR00783">
    <property type="entry name" value="MINTRINSICP"/>
</dbReference>
<keyword evidence="6 8" id="KW-0472">Membrane</keyword>
<feature type="transmembrane region" description="Helical" evidence="8">
    <location>
        <begin position="25"/>
        <end position="47"/>
    </location>
</feature>
<dbReference type="GO" id="GO:0015254">
    <property type="term" value="F:glycerol channel activity"/>
    <property type="evidence" value="ECO:0007669"/>
    <property type="project" value="TreeGrafter"/>
</dbReference>
<dbReference type="InterPro" id="IPR000425">
    <property type="entry name" value="MIP"/>
</dbReference>
<dbReference type="PANTHER" id="PTHR43829">
    <property type="entry name" value="AQUAPORIN OR AQUAGLYCEROPORIN RELATED"/>
    <property type="match status" value="1"/>
</dbReference>
<evidence type="ECO:0000256" key="5">
    <source>
        <dbReference type="ARBA" id="ARBA00022989"/>
    </source>
</evidence>
<dbReference type="Pfam" id="PF00230">
    <property type="entry name" value="MIP"/>
    <property type="match status" value="1"/>
</dbReference>
<gene>
    <name evidence="9" type="ORF">RRG08_044903</name>
</gene>
<evidence type="ECO:0000313" key="9">
    <source>
        <dbReference type="EMBL" id="KAK3767770.1"/>
    </source>
</evidence>
<name>A0AAE0ZEM9_9GAST</name>
<dbReference type="GO" id="GO:0015250">
    <property type="term" value="F:water channel activity"/>
    <property type="evidence" value="ECO:0007669"/>
    <property type="project" value="TreeGrafter"/>
</dbReference>
<evidence type="ECO:0000256" key="8">
    <source>
        <dbReference type="SAM" id="Phobius"/>
    </source>
</evidence>
<comment type="subcellular location">
    <subcellularLocation>
        <location evidence="1">Membrane</location>
        <topology evidence="1">Multi-pass membrane protein</topology>
    </subcellularLocation>
</comment>
<organism evidence="9 10">
    <name type="scientific">Elysia crispata</name>
    <name type="common">lettuce slug</name>
    <dbReference type="NCBI Taxonomy" id="231223"/>
    <lineage>
        <taxon>Eukaryota</taxon>
        <taxon>Metazoa</taxon>
        <taxon>Spiralia</taxon>
        <taxon>Lophotrochozoa</taxon>
        <taxon>Mollusca</taxon>
        <taxon>Gastropoda</taxon>
        <taxon>Heterobranchia</taxon>
        <taxon>Euthyneura</taxon>
        <taxon>Panpulmonata</taxon>
        <taxon>Sacoglossa</taxon>
        <taxon>Placobranchoidea</taxon>
        <taxon>Plakobranchidae</taxon>
        <taxon>Elysia</taxon>
    </lineage>
</organism>
<feature type="transmembrane region" description="Helical" evidence="8">
    <location>
        <begin position="240"/>
        <end position="262"/>
    </location>
</feature>
<dbReference type="EMBL" id="JAWDGP010004108">
    <property type="protein sequence ID" value="KAK3767770.1"/>
    <property type="molecule type" value="Genomic_DNA"/>
</dbReference>
<feature type="transmembrane region" description="Helical" evidence="8">
    <location>
        <begin position="67"/>
        <end position="90"/>
    </location>
</feature>
<dbReference type="GO" id="GO:0016323">
    <property type="term" value="C:basolateral plasma membrane"/>
    <property type="evidence" value="ECO:0007669"/>
    <property type="project" value="TreeGrafter"/>
</dbReference>
<dbReference type="Proteomes" id="UP001283361">
    <property type="component" value="Unassembled WGS sequence"/>
</dbReference>
<keyword evidence="4 7" id="KW-0812">Transmembrane</keyword>
<feature type="transmembrane region" description="Helical" evidence="8">
    <location>
        <begin position="157"/>
        <end position="176"/>
    </location>
</feature>
<evidence type="ECO:0000256" key="7">
    <source>
        <dbReference type="RuleBase" id="RU000477"/>
    </source>
</evidence>
<keyword evidence="10" id="KW-1185">Reference proteome</keyword>
<proteinExistence type="inferred from homology"/>
<evidence type="ECO:0000256" key="6">
    <source>
        <dbReference type="ARBA" id="ARBA00023136"/>
    </source>
</evidence>
<dbReference type="Gene3D" id="1.20.1080.10">
    <property type="entry name" value="Glycerol uptake facilitator protein"/>
    <property type="match status" value="1"/>
</dbReference>
<dbReference type="SUPFAM" id="SSF81338">
    <property type="entry name" value="Aquaporin-like"/>
    <property type="match status" value="1"/>
</dbReference>
<keyword evidence="3 7" id="KW-0813">Transport</keyword>
<dbReference type="InterPro" id="IPR050363">
    <property type="entry name" value="MIP/Aquaporin"/>
</dbReference>
<evidence type="ECO:0000256" key="1">
    <source>
        <dbReference type="ARBA" id="ARBA00004141"/>
    </source>
</evidence>